<evidence type="ECO:0000313" key="4">
    <source>
        <dbReference type="Proteomes" id="UP000297245"/>
    </source>
</evidence>
<protein>
    <recommendedName>
        <fullName evidence="2">Ubiquitin 3 binding protein But2 C-terminal domain-containing protein</fullName>
    </recommendedName>
</protein>
<dbReference type="AlphaFoldDB" id="A0A4S8M1T5"/>
<sequence>MFSRSTKYEALAQDDSAQSSREALIVDDSETSSRTGKWVKRSLYDVVLDSILRYSPLVIGVATLCNLFLLLFFSNRPLSTKEYNVHELEQRSVYIGFDKLYSKPTNATYEPITNYPLMVSSVSSKEPQKVFPLWDYRKLSSLGYLPLAENPMRLTPDVIRSIPSARLRYGKCTLVLDIPESNSTDTQDTASDSSSSHSESITLDVYSLDTTQKLDFRQLSWSTKPKRLTRVAKLESVSYGSKKEVVNFPCASTSYQTFEFACSEEGDGDCYVDMIHLSGDVVHIIQSQTI</sequence>
<dbReference type="OrthoDB" id="3350619at2759"/>
<accession>A0A4S8M1T5</accession>
<proteinExistence type="predicted"/>
<keyword evidence="1" id="KW-0812">Transmembrane</keyword>
<feature type="domain" description="Ubiquitin 3 binding protein But2 C-terminal" evidence="2">
    <location>
        <begin position="162"/>
        <end position="265"/>
    </location>
</feature>
<gene>
    <name evidence="3" type="ORF">K435DRAFT_858942</name>
</gene>
<dbReference type="Proteomes" id="UP000297245">
    <property type="component" value="Unassembled WGS sequence"/>
</dbReference>
<keyword evidence="1" id="KW-1133">Transmembrane helix</keyword>
<keyword evidence="1" id="KW-0472">Membrane</keyword>
<organism evidence="3 4">
    <name type="scientific">Dendrothele bispora (strain CBS 962.96)</name>
    <dbReference type="NCBI Taxonomy" id="1314807"/>
    <lineage>
        <taxon>Eukaryota</taxon>
        <taxon>Fungi</taxon>
        <taxon>Dikarya</taxon>
        <taxon>Basidiomycota</taxon>
        <taxon>Agaricomycotina</taxon>
        <taxon>Agaricomycetes</taxon>
        <taxon>Agaricomycetidae</taxon>
        <taxon>Agaricales</taxon>
        <taxon>Agaricales incertae sedis</taxon>
        <taxon>Dendrothele</taxon>
    </lineage>
</organism>
<evidence type="ECO:0000256" key="1">
    <source>
        <dbReference type="SAM" id="Phobius"/>
    </source>
</evidence>
<feature type="transmembrane region" description="Helical" evidence="1">
    <location>
        <begin position="51"/>
        <end position="73"/>
    </location>
</feature>
<keyword evidence="4" id="KW-1185">Reference proteome</keyword>
<evidence type="ECO:0000313" key="3">
    <source>
        <dbReference type="EMBL" id="THU96042.1"/>
    </source>
</evidence>
<dbReference type="EMBL" id="ML179186">
    <property type="protein sequence ID" value="THU96042.1"/>
    <property type="molecule type" value="Genomic_DNA"/>
</dbReference>
<name>A0A4S8M1T5_DENBC</name>
<reference evidence="3 4" key="1">
    <citation type="journal article" date="2019" name="Nat. Ecol. Evol.">
        <title>Megaphylogeny resolves global patterns of mushroom evolution.</title>
        <authorList>
            <person name="Varga T."/>
            <person name="Krizsan K."/>
            <person name="Foldi C."/>
            <person name="Dima B."/>
            <person name="Sanchez-Garcia M."/>
            <person name="Sanchez-Ramirez S."/>
            <person name="Szollosi G.J."/>
            <person name="Szarkandi J.G."/>
            <person name="Papp V."/>
            <person name="Albert L."/>
            <person name="Andreopoulos W."/>
            <person name="Angelini C."/>
            <person name="Antonin V."/>
            <person name="Barry K.W."/>
            <person name="Bougher N.L."/>
            <person name="Buchanan P."/>
            <person name="Buyck B."/>
            <person name="Bense V."/>
            <person name="Catcheside P."/>
            <person name="Chovatia M."/>
            <person name="Cooper J."/>
            <person name="Damon W."/>
            <person name="Desjardin D."/>
            <person name="Finy P."/>
            <person name="Geml J."/>
            <person name="Haridas S."/>
            <person name="Hughes K."/>
            <person name="Justo A."/>
            <person name="Karasinski D."/>
            <person name="Kautmanova I."/>
            <person name="Kiss B."/>
            <person name="Kocsube S."/>
            <person name="Kotiranta H."/>
            <person name="LaButti K.M."/>
            <person name="Lechner B.E."/>
            <person name="Liimatainen K."/>
            <person name="Lipzen A."/>
            <person name="Lukacs Z."/>
            <person name="Mihaltcheva S."/>
            <person name="Morgado L.N."/>
            <person name="Niskanen T."/>
            <person name="Noordeloos M.E."/>
            <person name="Ohm R.A."/>
            <person name="Ortiz-Santana B."/>
            <person name="Ovrebo C."/>
            <person name="Racz N."/>
            <person name="Riley R."/>
            <person name="Savchenko A."/>
            <person name="Shiryaev A."/>
            <person name="Soop K."/>
            <person name="Spirin V."/>
            <person name="Szebenyi C."/>
            <person name="Tomsovsky M."/>
            <person name="Tulloss R.E."/>
            <person name="Uehling J."/>
            <person name="Grigoriev I.V."/>
            <person name="Vagvolgyi C."/>
            <person name="Papp T."/>
            <person name="Martin F.M."/>
            <person name="Miettinen O."/>
            <person name="Hibbett D.S."/>
            <person name="Nagy L.G."/>
        </authorList>
    </citation>
    <scope>NUCLEOTIDE SEQUENCE [LARGE SCALE GENOMIC DNA]</scope>
    <source>
        <strain evidence="3 4">CBS 962.96</strain>
    </source>
</reference>
<dbReference type="Pfam" id="PF09792">
    <property type="entry name" value="But2"/>
    <property type="match status" value="1"/>
</dbReference>
<evidence type="ECO:0000259" key="2">
    <source>
        <dbReference type="Pfam" id="PF09792"/>
    </source>
</evidence>
<dbReference type="InterPro" id="IPR018620">
    <property type="entry name" value="Ubiquitin3-bd_protein_But2_C"/>
</dbReference>